<accession>A0A2U8WQC7</accession>
<gene>
    <name evidence="1" type="ORF">DK419_16170</name>
</gene>
<dbReference type="RefSeq" id="WP_109959984.1">
    <property type="nucleotide sequence ID" value="NZ_CP029553.1"/>
</dbReference>
<sequence length="94" mass="9801">MQLKPNMTVIEGQAKSVDPAPDGWGETVEFAVEQSGPADGYSDFLKASPGSTVTMFTAEPGTVQPGLSYTVTASVLGGPTGERVVLQDVKAKDR</sequence>
<evidence type="ECO:0000313" key="1">
    <source>
        <dbReference type="EMBL" id="AWN47660.1"/>
    </source>
</evidence>
<organism evidence="1 2">
    <name type="scientific">Methylobacterium terrae</name>
    <dbReference type="NCBI Taxonomy" id="2202827"/>
    <lineage>
        <taxon>Bacteria</taxon>
        <taxon>Pseudomonadati</taxon>
        <taxon>Pseudomonadota</taxon>
        <taxon>Alphaproteobacteria</taxon>
        <taxon>Hyphomicrobiales</taxon>
        <taxon>Methylobacteriaceae</taxon>
        <taxon>Methylobacterium</taxon>
    </lineage>
</organism>
<proteinExistence type="predicted"/>
<name>A0A2U8WQC7_9HYPH</name>
<dbReference type="KEGG" id="mtea:DK419_16170"/>
<protein>
    <submittedName>
        <fullName evidence="1">Uncharacterized protein</fullName>
    </submittedName>
</protein>
<dbReference type="AlphaFoldDB" id="A0A2U8WQC7"/>
<dbReference type="OrthoDB" id="8452954at2"/>
<dbReference type="Proteomes" id="UP000245444">
    <property type="component" value="Chromosome"/>
</dbReference>
<dbReference type="EMBL" id="CP029553">
    <property type="protein sequence ID" value="AWN47660.1"/>
    <property type="molecule type" value="Genomic_DNA"/>
</dbReference>
<reference evidence="1 2" key="1">
    <citation type="submission" date="2018-05" db="EMBL/GenBank/DDBJ databases">
        <title>Complete Genome Sequence of Methylobacterium sp. 17Sr1-28.</title>
        <authorList>
            <person name="Srinivasan S."/>
        </authorList>
    </citation>
    <scope>NUCLEOTIDE SEQUENCE [LARGE SCALE GENOMIC DNA]</scope>
    <source>
        <strain evidence="1 2">17Sr1-28</strain>
    </source>
</reference>
<keyword evidence="2" id="KW-1185">Reference proteome</keyword>
<evidence type="ECO:0000313" key="2">
    <source>
        <dbReference type="Proteomes" id="UP000245444"/>
    </source>
</evidence>